<sequence>MSCENEKIIQLPEITHSDITEIHDVSPAYLFYDKTQIDSIELNRKNLIVTTHWLVNVDKRLTLKQAIPHIKFLQDKKANSSHKNESAKNYFTCNDLSRKNLGFIEFTNVIYETEGREIEAENNYNVVVINLNDIKISTLNSSYYKTDITNFANSLRKTISKNEENGRISLSFNNKLSFQNYITFKSILLQLDLENNTISNNEFIFN</sequence>
<dbReference type="STRING" id="1736674.APS56_04975"/>
<organism evidence="1 2">
    <name type="scientific">Pseudalgibacter alginicilyticus</name>
    <dbReference type="NCBI Taxonomy" id="1736674"/>
    <lineage>
        <taxon>Bacteria</taxon>
        <taxon>Pseudomonadati</taxon>
        <taxon>Bacteroidota</taxon>
        <taxon>Flavobacteriia</taxon>
        <taxon>Flavobacteriales</taxon>
        <taxon>Flavobacteriaceae</taxon>
        <taxon>Pseudalgibacter</taxon>
    </lineage>
</organism>
<reference evidence="1 2" key="1">
    <citation type="submission" date="2015-10" db="EMBL/GenBank/DDBJ databases">
        <authorList>
            <person name="Gilbert D.G."/>
        </authorList>
    </citation>
    <scope>NUCLEOTIDE SEQUENCE [LARGE SCALE GENOMIC DNA]</scope>
    <source>
        <strain evidence="2">HZ-22</strain>
    </source>
</reference>
<dbReference type="KEGG" id="ahz:APS56_04975"/>
<dbReference type="AlphaFoldDB" id="A0A0P0CEH7"/>
<evidence type="ECO:0000313" key="2">
    <source>
        <dbReference type="Proteomes" id="UP000057981"/>
    </source>
</evidence>
<name>A0A0P0CEH7_9FLAO</name>
<keyword evidence="2" id="KW-1185">Reference proteome</keyword>
<protein>
    <submittedName>
        <fullName evidence="1">Uncharacterized protein</fullName>
    </submittedName>
</protein>
<gene>
    <name evidence="1" type="ORF">APS56_04975</name>
</gene>
<dbReference type="Proteomes" id="UP000057981">
    <property type="component" value="Chromosome"/>
</dbReference>
<evidence type="ECO:0000313" key="1">
    <source>
        <dbReference type="EMBL" id="ALJ04532.1"/>
    </source>
</evidence>
<accession>A0A0P0CEH7</accession>
<dbReference type="EMBL" id="CP012898">
    <property type="protein sequence ID" value="ALJ04532.1"/>
    <property type="molecule type" value="Genomic_DNA"/>
</dbReference>
<proteinExistence type="predicted"/>